<sequence length="104" mass="11311">MGRCGKHAQLLRNGNTVDAVRRSATDPFCERMADWWAPSAIKLQVSAEGRMEFLYVRYIAESSSLVAEVAAAVGCRVVSEPVQNEPVQTSCVALATDDGRLTHS</sequence>
<comment type="caution">
    <text evidence="1">The sequence shown here is derived from an EMBL/GenBank/DDBJ whole genome shotgun (WGS) entry which is preliminary data.</text>
</comment>
<organism evidence="1 2">
    <name type="scientific">Rhipicephalus microplus</name>
    <name type="common">Cattle tick</name>
    <name type="synonym">Boophilus microplus</name>
    <dbReference type="NCBI Taxonomy" id="6941"/>
    <lineage>
        <taxon>Eukaryota</taxon>
        <taxon>Metazoa</taxon>
        <taxon>Ecdysozoa</taxon>
        <taxon>Arthropoda</taxon>
        <taxon>Chelicerata</taxon>
        <taxon>Arachnida</taxon>
        <taxon>Acari</taxon>
        <taxon>Parasitiformes</taxon>
        <taxon>Ixodida</taxon>
        <taxon>Ixodoidea</taxon>
        <taxon>Ixodidae</taxon>
        <taxon>Rhipicephalinae</taxon>
        <taxon>Rhipicephalus</taxon>
        <taxon>Boophilus</taxon>
    </lineage>
</organism>
<name>A0A9J6D4P7_RHIMP</name>
<dbReference type="AlphaFoldDB" id="A0A9J6D4P7"/>
<keyword evidence="2" id="KW-1185">Reference proteome</keyword>
<reference evidence="1" key="1">
    <citation type="journal article" date="2020" name="Cell">
        <title>Large-Scale Comparative Analyses of Tick Genomes Elucidate Their Genetic Diversity and Vector Capacities.</title>
        <authorList>
            <consortium name="Tick Genome and Microbiome Consortium (TIGMIC)"/>
            <person name="Jia N."/>
            <person name="Wang J."/>
            <person name="Shi W."/>
            <person name="Du L."/>
            <person name="Sun Y."/>
            <person name="Zhan W."/>
            <person name="Jiang J.F."/>
            <person name="Wang Q."/>
            <person name="Zhang B."/>
            <person name="Ji P."/>
            <person name="Bell-Sakyi L."/>
            <person name="Cui X.M."/>
            <person name="Yuan T.T."/>
            <person name="Jiang B.G."/>
            <person name="Yang W.F."/>
            <person name="Lam T.T."/>
            <person name="Chang Q.C."/>
            <person name="Ding S.J."/>
            <person name="Wang X.J."/>
            <person name="Zhu J.G."/>
            <person name="Ruan X.D."/>
            <person name="Zhao L."/>
            <person name="Wei J.T."/>
            <person name="Ye R.Z."/>
            <person name="Que T.C."/>
            <person name="Du C.H."/>
            <person name="Zhou Y.H."/>
            <person name="Cheng J.X."/>
            <person name="Dai P.F."/>
            <person name="Guo W.B."/>
            <person name="Han X.H."/>
            <person name="Huang E.J."/>
            <person name="Li L.F."/>
            <person name="Wei W."/>
            <person name="Gao Y.C."/>
            <person name="Liu J.Z."/>
            <person name="Shao H.Z."/>
            <person name="Wang X."/>
            <person name="Wang C.C."/>
            <person name="Yang T.C."/>
            <person name="Huo Q.B."/>
            <person name="Li W."/>
            <person name="Chen H.Y."/>
            <person name="Chen S.E."/>
            <person name="Zhou L.G."/>
            <person name="Ni X.B."/>
            <person name="Tian J.H."/>
            <person name="Sheng Y."/>
            <person name="Liu T."/>
            <person name="Pan Y.S."/>
            <person name="Xia L.Y."/>
            <person name="Li J."/>
            <person name="Zhao F."/>
            <person name="Cao W.C."/>
        </authorList>
    </citation>
    <scope>NUCLEOTIDE SEQUENCE</scope>
    <source>
        <strain evidence="1">Rmic-2018</strain>
    </source>
</reference>
<reference evidence="1" key="2">
    <citation type="submission" date="2021-09" db="EMBL/GenBank/DDBJ databases">
        <authorList>
            <person name="Jia N."/>
            <person name="Wang J."/>
            <person name="Shi W."/>
            <person name="Du L."/>
            <person name="Sun Y."/>
            <person name="Zhan W."/>
            <person name="Jiang J."/>
            <person name="Wang Q."/>
            <person name="Zhang B."/>
            <person name="Ji P."/>
            <person name="Sakyi L.B."/>
            <person name="Cui X."/>
            <person name="Yuan T."/>
            <person name="Jiang B."/>
            <person name="Yang W."/>
            <person name="Lam T.T.-Y."/>
            <person name="Chang Q."/>
            <person name="Ding S."/>
            <person name="Wang X."/>
            <person name="Zhu J."/>
            <person name="Ruan X."/>
            <person name="Zhao L."/>
            <person name="Wei J."/>
            <person name="Que T."/>
            <person name="Du C."/>
            <person name="Cheng J."/>
            <person name="Dai P."/>
            <person name="Han X."/>
            <person name="Huang E."/>
            <person name="Gao Y."/>
            <person name="Liu J."/>
            <person name="Shao H."/>
            <person name="Ye R."/>
            <person name="Li L."/>
            <person name="Wei W."/>
            <person name="Wang X."/>
            <person name="Wang C."/>
            <person name="Huo Q."/>
            <person name="Li W."/>
            <person name="Guo W."/>
            <person name="Chen H."/>
            <person name="Chen S."/>
            <person name="Zhou L."/>
            <person name="Zhou L."/>
            <person name="Ni X."/>
            <person name="Tian J."/>
            <person name="Zhou Y."/>
            <person name="Sheng Y."/>
            <person name="Liu T."/>
            <person name="Pan Y."/>
            <person name="Xia L."/>
            <person name="Li J."/>
            <person name="Zhao F."/>
            <person name="Cao W."/>
        </authorList>
    </citation>
    <scope>NUCLEOTIDE SEQUENCE</scope>
    <source>
        <strain evidence="1">Rmic-2018</strain>
        <tissue evidence="1">Larvae</tissue>
    </source>
</reference>
<gene>
    <name evidence="1" type="ORF">HPB51_008932</name>
</gene>
<accession>A0A9J6D4P7</accession>
<evidence type="ECO:0000313" key="1">
    <source>
        <dbReference type="EMBL" id="KAH8009002.1"/>
    </source>
</evidence>
<dbReference type="EMBL" id="JABSTU010000011">
    <property type="protein sequence ID" value="KAH8009002.1"/>
    <property type="molecule type" value="Genomic_DNA"/>
</dbReference>
<evidence type="ECO:0000313" key="2">
    <source>
        <dbReference type="Proteomes" id="UP000821866"/>
    </source>
</evidence>
<proteinExistence type="predicted"/>
<dbReference type="Proteomes" id="UP000821866">
    <property type="component" value="Chromosome 9"/>
</dbReference>
<protein>
    <submittedName>
        <fullName evidence="1">Uncharacterized protein</fullName>
    </submittedName>
</protein>